<organism evidence="3 4">
    <name type="scientific">Rhizophlyctis rosea</name>
    <dbReference type="NCBI Taxonomy" id="64517"/>
    <lineage>
        <taxon>Eukaryota</taxon>
        <taxon>Fungi</taxon>
        <taxon>Fungi incertae sedis</taxon>
        <taxon>Chytridiomycota</taxon>
        <taxon>Chytridiomycota incertae sedis</taxon>
        <taxon>Chytridiomycetes</taxon>
        <taxon>Rhizophlyctidales</taxon>
        <taxon>Rhizophlyctidaceae</taxon>
        <taxon>Rhizophlyctis</taxon>
    </lineage>
</organism>
<dbReference type="InterPro" id="IPR002885">
    <property type="entry name" value="PPR_rpt"/>
</dbReference>
<dbReference type="InterPro" id="IPR011990">
    <property type="entry name" value="TPR-like_helical_dom_sf"/>
</dbReference>
<accession>A0AAD5X9H4</accession>
<dbReference type="Gene3D" id="1.25.40.10">
    <property type="entry name" value="Tetratricopeptide repeat domain"/>
    <property type="match status" value="5"/>
</dbReference>
<dbReference type="Pfam" id="PF01535">
    <property type="entry name" value="PPR"/>
    <property type="match status" value="1"/>
</dbReference>
<feature type="repeat" description="PPR" evidence="2">
    <location>
        <begin position="438"/>
        <end position="472"/>
    </location>
</feature>
<evidence type="ECO:0000313" key="3">
    <source>
        <dbReference type="EMBL" id="KAJ3057411.1"/>
    </source>
</evidence>
<keyword evidence="4" id="KW-1185">Reference proteome</keyword>
<name>A0AAD5X9H4_9FUNG</name>
<reference evidence="3" key="1">
    <citation type="submission" date="2020-05" db="EMBL/GenBank/DDBJ databases">
        <title>Phylogenomic resolution of chytrid fungi.</title>
        <authorList>
            <person name="Stajich J.E."/>
            <person name="Amses K."/>
            <person name="Simmons R."/>
            <person name="Seto K."/>
            <person name="Myers J."/>
            <person name="Bonds A."/>
            <person name="Quandt C.A."/>
            <person name="Barry K."/>
            <person name="Liu P."/>
            <person name="Grigoriev I."/>
            <person name="Longcore J.E."/>
            <person name="James T.Y."/>
        </authorList>
    </citation>
    <scope>NUCLEOTIDE SEQUENCE</scope>
    <source>
        <strain evidence="3">JEL0318</strain>
    </source>
</reference>
<dbReference type="PROSITE" id="PS51375">
    <property type="entry name" value="PPR"/>
    <property type="match status" value="3"/>
</dbReference>
<evidence type="ECO:0000256" key="2">
    <source>
        <dbReference type="PROSITE-ProRule" id="PRU00708"/>
    </source>
</evidence>
<feature type="repeat" description="PPR" evidence="2">
    <location>
        <begin position="543"/>
        <end position="577"/>
    </location>
</feature>
<comment type="similarity">
    <text evidence="1">Belongs to the PPR family. P subfamily.</text>
</comment>
<dbReference type="PANTHER" id="PTHR46128">
    <property type="entry name" value="MITOCHONDRIAL GROUP I INTRON SPLICING FACTOR CCM1"/>
    <property type="match status" value="1"/>
</dbReference>
<protein>
    <submittedName>
        <fullName evidence="3">Uncharacterized protein</fullName>
    </submittedName>
</protein>
<dbReference type="Pfam" id="PF13812">
    <property type="entry name" value="PPR_3"/>
    <property type="match status" value="2"/>
</dbReference>
<evidence type="ECO:0000313" key="4">
    <source>
        <dbReference type="Proteomes" id="UP001212841"/>
    </source>
</evidence>
<evidence type="ECO:0000256" key="1">
    <source>
        <dbReference type="ARBA" id="ARBA00007626"/>
    </source>
</evidence>
<dbReference type="Proteomes" id="UP001212841">
    <property type="component" value="Unassembled WGS sequence"/>
</dbReference>
<sequence>MHLTHLELESVIRFLETKTGPDVIRTVRSLITGFGDATHGPTKATYISAVKQYSAHHNDVNWAIPLLQDIDGHFMIPSMEIVGPIFYRALEVRDVNVALEAYERICAKGVDTRTYYHSKIIQLLAEERRIDEAEAIHQKLIAKQGDGPGFAASRYIALIKACMLENDMQRAKKHVDSMLAHLERAGWSLKRHEKWAASQTALLFFARTQDTASMIPLMPEVTEKGVIPTARTVEAMAEMYAAFSSSGENGEVYRNQILDRIPKLDLARFWSGVIRALAAETELEEAGRIFTFMQKQHYRLTDAAICDLLNAYGRKNDLKGCERTLKYVKHHVSNLNTVFSNIIINTMRRFGQLDLCRSVFDGMAVRDVQSYTMMLLAYSDVAPEDGIVEMKKLLDEMVRAGIPRSERIYAIVIGGCRGRLDLAEKYFHMMESERIQATVYTYGAMMRVCAEARRGNEMAKWHSRMGANGIRPTWATFSVMIRCFLDNKDHLTVKLLHTQMRKMGIRVNEVMAIMLMESYHSVRDVRGAQGAFEEYRAANARISEDVFHVLIDGFAEQGDVKRVEDWINKMRLFALKPTAVTKGIRMKAASFAGNHEGVMEQYEKLKDGDGPNSVHVTMALDSAGFSGTPEEAQDLFEEARRAGKVPVNTYNAFIEAMGRHGRDDAVLGALYGMMEDGLLPTRKTYLTAMSLIGRPKRDEVRAFFNTFAPEVMSKGLPFSDSPFPKTNPKKKAKTIA</sequence>
<dbReference type="EMBL" id="JADGJD010000004">
    <property type="protein sequence ID" value="KAJ3057411.1"/>
    <property type="molecule type" value="Genomic_DNA"/>
</dbReference>
<dbReference type="InterPro" id="IPR050872">
    <property type="entry name" value="PPR_P_subfamily"/>
</dbReference>
<proteinExistence type="inferred from homology"/>
<feature type="repeat" description="PPR" evidence="2">
    <location>
        <begin position="646"/>
        <end position="680"/>
    </location>
</feature>
<dbReference type="NCBIfam" id="TIGR00756">
    <property type="entry name" value="PPR"/>
    <property type="match status" value="2"/>
</dbReference>
<dbReference type="AlphaFoldDB" id="A0AAD5X9H4"/>
<dbReference type="PANTHER" id="PTHR46128:SF329">
    <property type="entry name" value="MITOCHONDRIAL GROUP I INTRON SPLICING FACTOR DMR1"/>
    <property type="match status" value="1"/>
</dbReference>
<gene>
    <name evidence="3" type="ORF">HK097_007590</name>
</gene>
<comment type="caution">
    <text evidence="3">The sequence shown here is derived from an EMBL/GenBank/DDBJ whole genome shotgun (WGS) entry which is preliminary data.</text>
</comment>